<dbReference type="STRING" id="1196031.A361_10760"/>
<protein>
    <submittedName>
        <fullName evidence="1">Uncharacterized protein</fullName>
    </submittedName>
</protein>
<reference evidence="1 2" key="1">
    <citation type="submission" date="2016-04" db="EMBL/GenBank/DDBJ databases">
        <title>Complete genome sequence of Bacillus oceanisediminis strain 2691.</title>
        <authorList>
            <person name="Jeong H."/>
            <person name="Kim H.J."/>
            <person name="Lee D.-W."/>
        </authorList>
    </citation>
    <scope>NUCLEOTIDE SEQUENCE [LARGE SCALE GENOMIC DNA]</scope>
    <source>
        <strain evidence="1 2">2691</strain>
    </source>
</reference>
<accession>A0A161JFD2</accession>
<dbReference type="AlphaFoldDB" id="A0A161JFD2"/>
<dbReference type="EMBL" id="CP015506">
    <property type="protein sequence ID" value="AND39595.1"/>
    <property type="molecule type" value="Genomic_DNA"/>
</dbReference>
<dbReference type="RefSeq" id="WP_019381915.1">
    <property type="nucleotide sequence ID" value="NZ_CP015506.1"/>
</dbReference>
<dbReference type="Proteomes" id="UP000077856">
    <property type="component" value="Chromosome"/>
</dbReference>
<evidence type="ECO:0000313" key="1">
    <source>
        <dbReference type="EMBL" id="AND39595.1"/>
    </source>
</evidence>
<proteinExistence type="predicted"/>
<name>A0A161JFD2_9BACI</name>
<organism evidence="1 2">
    <name type="scientific">Cytobacillus oceanisediminis 2691</name>
    <dbReference type="NCBI Taxonomy" id="1196031"/>
    <lineage>
        <taxon>Bacteria</taxon>
        <taxon>Bacillati</taxon>
        <taxon>Bacillota</taxon>
        <taxon>Bacilli</taxon>
        <taxon>Bacillales</taxon>
        <taxon>Bacillaceae</taxon>
        <taxon>Cytobacillus</taxon>
    </lineage>
</organism>
<dbReference type="KEGG" id="bon:A361_10760"/>
<sequence>MKFRKVVVKDIWQGEVCEEYPEKGVYYEEQGMVIRCDQWGAVEVNYAKPVEGTDVVLVAQGAEDLHLDNADLFIELLMTGGATE</sequence>
<gene>
    <name evidence="1" type="ORF">A361_10760</name>
</gene>
<evidence type="ECO:0000313" key="2">
    <source>
        <dbReference type="Proteomes" id="UP000077856"/>
    </source>
</evidence>